<keyword evidence="3" id="KW-1185">Reference proteome</keyword>
<comment type="caution">
    <text evidence="2">The sequence shown here is derived from an EMBL/GenBank/DDBJ whole genome shotgun (WGS) entry which is preliminary data.</text>
</comment>
<evidence type="ECO:0000256" key="1">
    <source>
        <dbReference type="SAM" id="MobiDB-lite"/>
    </source>
</evidence>
<accession>A0A448WE62</accession>
<protein>
    <submittedName>
        <fullName evidence="2">Uncharacterized protein</fullName>
    </submittedName>
</protein>
<gene>
    <name evidence="2" type="ORF">PXEA_LOCUS3014</name>
</gene>
<dbReference type="Proteomes" id="UP000784294">
    <property type="component" value="Unassembled WGS sequence"/>
</dbReference>
<sequence length="107" mass="11930">MKRAERRRFIGENDKPSYRQGSNETKCTSQTRCFPASGLPARGAIREQTSCPLSNARGAGCQNFATLCAENYGRPSKAASYADCGHENCRKRARSRRHNDEENSLCL</sequence>
<dbReference type="AlphaFoldDB" id="A0A448WE62"/>
<feature type="compositionally biased region" description="Basic and acidic residues" evidence="1">
    <location>
        <begin position="7"/>
        <end position="17"/>
    </location>
</feature>
<name>A0A448WE62_9PLAT</name>
<dbReference type="EMBL" id="CAAALY010006678">
    <property type="protein sequence ID" value="VEL09574.1"/>
    <property type="molecule type" value="Genomic_DNA"/>
</dbReference>
<organism evidence="2 3">
    <name type="scientific">Protopolystoma xenopodis</name>
    <dbReference type="NCBI Taxonomy" id="117903"/>
    <lineage>
        <taxon>Eukaryota</taxon>
        <taxon>Metazoa</taxon>
        <taxon>Spiralia</taxon>
        <taxon>Lophotrochozoa</taxon>
        <taxon>Platyhelminthes</taxon>
        <taxon>Monogenea</taxon>
        <taxon>Polyopisthocotylea</taxon>
        <taxon>Polystomatidea</taxon>
        <taxon>Polystomatidae</taxon>
        <taxon>Protopolystoma</taxon>
    </lineage>
</organism>
<evidence type="ECO:0000313" key="2">
    <source>
        <dbReference type="EMBL" id="VEL09574.1"/>
    </source>
</evidence>
<proteinExistence type="predicted"/>
<reference evidence="2" key="1">
    <citation type="submission" date="2018-11" db="EMBL/GenBank/DDBJ databases">
        <authorList>
            <consortium name="Pathogen Informatics"/>
        </authorList>
    </citation>
    <scope>NUCLEOTIDE SEQUENCE</scope>
</reference>
<evidence type="ECO:0000313" key="3">
    <source>
        <dbReference type="Proteomes" id="UP000784294"/>
    </source>
</evidence>
<feature type="region of interest" description="Disordered" evidence="1">
    <location>
        <begin position="1"/>
        <end position="24"/>
    </location>
</feature>